<dbReference type="PRINTS" id="PR00080">
    <property type="entry name" value="SDRFAMILY"/>
</dbReference>
<evidence type="ECO:0008006" key="6">
    <source>
        <dbReference type="Google" id="ProtNLM"/>
    </source>
</evidence>
<dbReference type="GO" id="GO:0016616">
    <property type="term" value="F:oxidoreductase activity, acting on the CH-OH group of donors, NAD or NADP as acceptor"/>
    <property type="evidence" value="ECO:0007669"/>
    <property type="project" value="UniProtKB-ARBA"/>
</dbReference>
<dbReference type="PANTHER" id="PTHR43115:SF4">
    <property type="entry name" value="DEHYDROGENASE_REDUCTASE SDR FAMILY MEMBER 11"/>
    <property type="match status" value="1"/>
</dbReference>
<keyword evidence="2" id="KW-0560">Oxidoreductase</keyword>
<evidence type="ECO:0000313" key="5">
    <source>
        <dbReference type="Proteomes" id="UP001283361"/>
    </source>
</evidence>
<organism evidence="4 5">
    <name type="scientific">Elysia crispata</name>
    <name type="common">lettuce slug</name>
    <dbReference type="NCBI Taxonomy" id="231223"/>
    <lineage>
        <taxon>Eukaryota</taxon>
        <taxon>Metazoa</taxon>
        <taxon>Spiralia</taxon>
        <taxon>Lophotrochozoa</taxon>
        <taxon>Mollusca</taxon>
        <taxon>Gastropoda</taxon>
        <taxon>Heterobranchia</taxon>
        <taxon>Euthyneura</taxon>
        <taxon>Panpulmonata</taxon>
        <taxon>Sacoglossa</taxon>
        <taxon>Placobranchoidea</taxon>
        <taxon>Plakobranchidae</taxon>
        <taxon>Elysia</taxon>
    </lineage>
</organism>
<dbReference type="Pfam" id="PF00106">
    <property type="entry name" value="adh_short"/>
    <property type="match status" value="1"/>
</dbReference>
<protein>
    <recommendedName>
        <fullName evidence="6">Dehydrogenase/reductase SDR family member 11</fullName>
    </recommendedName>
</protein>
<comment type="similarity">
    <text evidence="1 3">Belongs to the short-chain dehydrogenases/reductases (SDR) family.</text>
</comment>
<name>A0AAE1CEC6_9GAST</name>
<sequence length="258" mass="28478">MENWIGRNILVTGASRGIGKAICEELVRHGLTVIGVARDVAEIEQAAIIWKSEGLQGTLVAIKCDISDPDAVKHMFTNIKADPDLEGVDVLINNAAVAMAEPILTGEPAIWKLMMETNILGPAVLTQEVVTSMAERSVDNGHIIFINSLAGHRVMPGNKELHMYSVTKFALRSLLEGVRLELRARDSRIRVSAISPGVVETDIFLKLFPKDEEEGRRYLSERKFLEGQDIAKAVTYILSQPPHVQVHDVLIRSTEQIP</sequence>
<dbReference type="InterPro" id="IPR002347">
    <property type="entry name" value="SDR_fam"/>
</dbReference>
<dbReference type="Proteomes" id="UP001283361">
    <property type="component" value="Unassembled WGS sequence"/>
</dbReference>
<dbReference type="Gene3D" id="3.40.50.720">
    <property type="entry name" value="NAD(P)-binding Rossmann-like Domain"/>
    <property type="match status" value="1"/>
</dbReference>
<dbReference type="InterPro" id="IPR036291">
    <property type="entry name" value="NAD(P)-bd_dom_sf"/>
</dbReference>
<dbReference type="SUPFAM" id="SSF51735">
    <property type="entry name" value="NAD(P)-binding Rossmann-fold domains"/>
    <property type="match status" value="1"/>
</dbReference>
<dbReference type="FunFam" id="3.40.50.720:FF:000047">
    <property type="entry name" value="NADP-dependent L-serine/L-allo-threonine dehydrogenase"/>
    <property type="match status" value="1"/>
</dbReference>
<dbReference type="PANTHER" id="PTHR43115">
    <property type="entry name" value="DEHYDROGENASE/REDUCTASE SDR FAMILY MEMBER 11"/>
    <property type="match status" value="1"/>
</dbReference>
<proteinExistence type="inferred from homology"/>
<reference evidence="4" key="1">
    <citation type="journal article" date="2023" name="G3 (Bethesda)">
        <title>A reference genome for the long-term kleptoplast-retaining sea slug Elysia crispata morphotype clarki.</title>
        <authorList>
            <person name="Eastman K.E."/>
            <person name="Pendleton A.L."/>
            <person name="Shaikh M.A."/>
            <person name="Suttiyut T."/>
            <person name="Ogas R."/>
            <person name="Tomko P."/>
            <person name="Gavelis G."/>
            <person name="Widhalm J.R."/>
            <person name="Wisecaver J.H."/>
        </authorList>
    </citation>
    <scope>NUCLEOTIDE SEQUENCE</scope>
    <source>
        <strain evidence="4">ECLA1</strain>
    </source>
</reference>
<comment type="caution">
    <text evidence="4">The sequence shown here is derived from an EMBL/GenBank/DDBJ whole genome shotgun (WGS) entry which is preliminary data.</text>
</comment>
<dbReference type="PRINTS" id="PR00081">
    <property type="entry name" value="GDHRDH"/>
</dbReference>
<evidence type="ECO:0000256" key="1">
    <source>
        <dbReference type="ARBA" id="ARBA00006484"/>
    </source>
</evidence>
<accession>A0AAE1CEC6</accession>
<evidence type="ECO:0000256" key="3">
    <source>
        <dbReference type="RuleBase" id="RU000363"/>
    </source>
</evidence>
<dbReference type="AlphaFoldDB" id="A0AAE1CEC6"/>
<gene>
    <name evidence="4" type="ORF">RRG08_021538</name>
</gene>
<evidence type="ECO:0000313" key="4">
    <source>
        <dbReference type="EMBL" id="KAK3690839.1"/>
    </source>
</evidence>
<evidence type="ECO:0000256" key="2">
    <source>
        <dbReference type="ARBA" id="ARBA00023002"/>
    </source>
</evidence>
<dbReference type="EMBL" id="JAWDGP010008106">
    <property type="protein sequence ID" value="KAK3690839.1"/>
    <property type="molecule type" value="Genomic_DNA"/>
</dbReference>
<keyword evidence="5" id="KW-1185">Reference proteome</keyword>